<dbReference type="Proteomes" id="UP001592528">
    <property type="component" value="Unassembled WGS sequence"/>
</dbReference>
<dbReference type="InterPro" id="IPR012337">
    <property type="entry name" value="RNaseH-like_sf"/>
</dbReference>
<reference evidence="2 3" key="1">
    <citation type="submission" date="2024-09" db="EMBL/GenBank/DDBJ databases">
        <authorList>
            <person name="Lee S.D."/>
        </authorList>
    </citation>
    <scope>NUCLEOTIDE SEQUENCE [LARGE SCALE GENOMIC DNA]</scope>
    <source>
        <strain evidence="2 3">N1-5</strain>
    </source>
</reference>
<sequence>MNAPGCGGLPDRIAIGLLTWAFPAEQVDRVLAETGRTQERTRLLPARVVVYFVLALCLFPGLKYERVAELLSQGLIWGLGRPTRCPVPTAAALSRARARLGPEPLRALFAERAAAVAASAAPQGGAVEGYRGLRVLVLDAARFEVPDSEENTERFPDGGTDGDPDGFLVPRVQVMALADQRSRTVVDARLGAGRDNPVTLARRLLRTVGAGELLLADFGSVRVRPWCIAREGGAELLWSVPATAQLSRHAMLPDGSFRSVLDGAGECGEGEAALAVPVRVLDCVVDGEPLRLVTSLLDPAAAPAAELVALFAERWRFRDALTELTGGGRAAVPVLRARSARGVEQEVWGLLLVHQALGALLRPGTAAPAALPAAAVPAPERTGRVSVRQIG</sequence>
<comment type="caution">
    <text evidence="2">The sequence shown here is derived from an EMBL/GenBank/DDBJ whole genome shotgun (WGS) entry which is preliminary data.</text>
</comment>
<accession>A0ABV6UML8</accession>
<keyword evidence="3" id="KW-1185">Reference proteome</keyword>
<dbReference type="SUPFAM" id="SSF53098">
    <property type="entry name" value="Ribonuclease H-like"/>
    <property type="match status" value="1"/>
</dbReference>
<proteinExistence type="predicted"/>
<evidence type="ECO:0000313" key="3">
    <source>
        <dbReference type="Proteomes" id="UP001592528"/>
    </source>
</evidence>
<protein>
    <submittedName>
        <fullName evidence="2">Transposase domain-containing protein</fullName>
    </submittedName>
</protein>
<evidence type="ECO:0000313" key="2">
    <source>
        <dbReference type="EMBL" id="MFC1402701.1"/>
    </source>
</evidence>
<dbReference type="RefSeq" id="WP_030253222.1">
    <property type="nucleotide sequence ID" value="NZ_JBHEZZ010000007.1"/>
</dbReference>
<name>A0ABV6UML8_9ACTN</name>
<dbReference type="InterPro" id="IPR024473">
    <property type="entry name" value="Transposases_IS4_N"/>
</dbReference>
<gene>
    <name evidence="2" type="ORF">ACEZDJ_15540</name>
</gene>
<dbReference type="Pfam" id="PF13006">
    <property type="entry name" value="Nterm_IS4"/>
    <property type="match status" value="1"/>
</dbReference>
<evidence type="ECO:0000259" key="1">
    <source>
        <dbReference type="Pfam" id="PF13006"/>
    </source>
</evidence>
<feature type="domain" description="Transposase IS4 N-terminal" evidence="1">
    <location>
        <begin position="13"/>
        <end position="110"/>
    </location>
</feature>
<organism evidence="2 3">
    <name type="scientific">Streptacidiphilus cavernicola</name>
    <dbReference type="NCBI Taxonomy" id="3342716"/>
    <lineage>
        <taxon>Bacteria</taxon>
        <taxon>Bacillati</taxon>
        <taxon>Actinomycetota</taxon>
        <taxon>Actinomycetes</taxon>
        <taxon>Kitasatosporales</taxon>
        <taxon>Streptomycetaceae</taxon>
        <taxon>Streptacidiphilus</taxon>
    </lineage>
</organism>
<dbReference type="EMBL" id="JBHEZZ010000007">
    <property type="protein sequence ID" value="MFC1402701.1"/>
    <property type="molecule type" value="Genomic_DNA"/>
</dbReference>